<dbReference type="InterPro" id="IPR036909">
    <property type="entry name" value="Cyt_c-like_dom_sf"/>
</dbReference>
<accession>E8QYJ0</accession>
<dbReference type="Gene3D" id="2.60.120.560">
    <property type="entry name" value="Exo-inulinase, domain 1"/>
    <property type="match status" value="1"/>
</dbReference>
<keyword evidence="6" id="KW-1185">Reference proteome</keyword>
<evidence type="ECO:0000313" key="5">
    <source>
        <dbReference type="EMBL" id="ADV64173.1"/>
    </source>
</evidence>
<feature type="domain" description="DUF1549" evidence="2">
    <location>
        <begin position="162"/>
        <end position="362"/>
    </location>
</feature>
<evidence type="ECO:0000256" key="1">
    <source>
        <dbReference type="SAM" id="Coils"/>
    </source>
</evidence>
<dbReference type="InterPro" id="IPR011429">
    <property type="entry name" value="Cyt_c_Planctomycete-type"/>
</dbReference>
<feature type="domain" description="DUF1553" evidence="3">
    <location>
        <begin position="841"/>
        <end position="1084"/>
    </location>
</feature>
<gene>
    <name evidence="5" type="ordered locus">Isop_3616</name>
</gene>
<dbReference type="eggNOG" id="COG2010">
    <property type="taxonomic scope" value="Bacteria"/>
</dbReference>
<evidence type="ECO:0000259" key="4">
    <source>
        <dbReference type="Pfam" id="PF07635"/>
    </source>
</evidence>
<evidence type="ECO:0008006" key="7">
    <source>
        <dbReference type="Google" id="ProtNLM"/>
    </source>
</evidence>
<dbReference type="GO" id="GO:0009055">
    <property type="term" value="F:electron transfer activity"/>
    <property type="evidence" value="ECO:0007669"/>
    <property type="project" value="InterPro"/>
</dbReference>
<evidence type="ECO:0000313" key="6">
    <source>
        <dbReference type="Proteomes" id="UP000008631"/>
    </source>
</evidence>
<dbReference type="PANTHER" id="PTHR35889:SF3">
    <property type="entry name" value="F-BOX DOMAIN-CONTAINING PROTEIN"/>
    <property type="match status" value="1"/>
</dbReference>
<dbReference type="InterPro" id="IPR022655">
    <property type="entry name" value="DUF1553"/>
</dbReference>
<keyword evidence="1" id="KW-0175">Coiled coil</keyword>
<dbReference type="RefSeq" id="WP_013566461.1">
    <property type="nucleotide sequence ID" value="NC_014962.1"/>
</dbReference>
<dbReference type="Proteomes" id="UP000008631">
    <property type="component" value="Chromosome"/>
</dbReference>
<evidence type="ECO:0000259" key="3">
    <source>
        <dbReference type="Pfam" id="PF07587"/>
    </source>
</evidence>
<feature type="coiled-coil region" evidence="1">
    <location>
        <begin position="447"/>
        <end position="474"/>
    </location>
</feature>
<evidence type="ECO:0000259" key="2">
    <source>
        <dbReference type="Pfam" id="PF07583"/>
    </source>
</evidence>
<dbReference type="Pfam" id="PF07635">
    <property type="entry name" value="PSCyt1"/>
    <property type="match status" value="1"/>
</dbReference>
<dbReference type="Pfam" id="PF07583">
    <property type="entry name" value="PSCyt2"/>
    <property type="match status" value="1"/>
</dbReference>
<reference key="1">
    <citation type="submission" date="2010-11" db="EMBL/GenBank/DDBJ databases">
        <title>The complete sequence of chromosome of Isophaera pallida ATCC 43644.</title>
        <authorList>
            <consortium name="US DOE Joint Genome Institute (JGI-PGF)"/>
            <person name="Lucas S."/>
            <person name="Copeland A."/>
            <person name="Lapidus A."/>
            <person name="Bruce D."/>
            <person name="Goodwin L."/>
            <person name="Pitluck S."/>
            <person name="Kyrpides N."/>
            <person name="Mavromatis K."/>
            <person name="Pagani I."/>
            <person name="Ivanova N."/>
            <person name="Saunders E."/>
            <person name="Brettin T."/>
            <person name="Detter J.C."/>
            <person name="Han C."/>
            <person name="Tapia R."/>
            <person name="Land M."/>
            <person name="Hauser L."/>
            <person name="Markowitz V."/>
            <person name="Cheng J.-F."/>
            <person name="Hugenholtz P."/>
            <person name="Woyke T."/>
            <person name="Wu D."/>
            <person name="Eisen J.A."/>
        </authorList>
    </citation>
    <scope>NUCLEOTIDE SEQUENCE</scope>
    <source>
        <strain>ATCC 43644</strain>
    </source>
</reference>
<dbReference type="STRING" id="575540.Isop_3616"/>
<dbReference type="AlphaFoldDB" id="E8QYJ0"/>
<dbReference type="SUPFAM" id="SSF46626">
    <property type="entry name" value="Cytochrome c"/>
    <property type="match status" value="1"/>
</dbReference>
<dbReference type="InParanoid" id="E8QYJ0"/>
<reference evidence="5 6" key="2">
    <citation type="journal article" date="2011" name="Stand. Genomic Sci.">
        <title>Complete genome sequence of Isosphaera pallida type strain (IS1B).</title>
        <authorList>
            <consortium name="US DOE Joint Genome Institute (JGI-PGF)"/>
            <person name="Goker M."/>
            <person name="Cleland D."/>
            <person name="Saunders E."/>
            <person name="Lapidus A."/>
            <person name="Nolan M."/>
            <person name="Lucas S."/>
            <person name="Hammon N."/>
            <person name="Deshpande S."/>
            <person name="Cheng J.F."/>
            <person name="Tapia R."/>
            <person name="Han C."/>
            <person name="Goodwin L."/>
            <person name="Pitluck S."/>
            <person name="Liolios K."/>
            <person name="Pagani I."/>
            <person name="Ivanova N."/>
            <person name="Mavromatis K."/>
            <person name="Pati A."/>
            <person name="Chen A."/>
            <person name="Palaniappan K."/>
            <person name="Land M."/>
            <person name="Hauser L."/>
            <person name="Chang Y.J."/>
            <person name="Jeffries C.D."/>
            <person name="Detter J.C."/>
            <person name="Beck B."/>
            <person name="Woyke T."/>
            <person name="Bristow J."/>
            <person name="Eisen J.A."/>
            <person name="Markowitz V."/>
            <person name="Hugenholtz P."/>
            <person name="Kyrpides N.C."/>
            <person name="Klenk H.P."/>
        </authorList>
    </citation>
    <scope>NUCLEOTIDE SEQUENCE [LARGE SCALE GENOMIC DNA]</scope>
    <source>
        <strain evidence="6">ATCC 43644 / DSM 9630 / IS1B</strain>
    </source>
</reference>
<dbReference type="HOGENOM" id="CLU_005632_1_0_0"/>
<protein>
    <recommendedName>
        <fullName evidence="7">Cytochrome c domain-containing protein</fullName>
    </recommendedName>
</protein>
<dbReference type="PANTHER" id="PTHR35889">
    <property type="entry name" value="CYCLOINULO-OLIGOSACCHARIDE FRUCTANOTRANSFERASE-RELATED"/>
    <property type="match status" value="1"/>
</dbReference>
<proteinExistence type="predicted"/>
<organism evidence="5 6">
    <name type="scientific">Isosphaera pallida (strain ATCC 43644 / DSM 9630 / IS1B)</name>
    <dbReference type="NCBI Taxonomy" id="575540"/>
    <lineage>
        <taxon>Bacteria</taxon>
        <taxon>Pseudomonadati</taxon>
        <taxon>Planctomycetota</taxon>
        <taxon>Planctomycetia</taxon>
        <taxon>Isosphaerales</taxon>
        <taxon>Isosphaeraceae</taxon>
        <taxon>Isosphaera</taxon>
    </lineage>
</organism>
<feature type="coiled-coil region" evidence="1">
    <location>
        <begin position="756"/>
        <end position="788"/>
    </location>
</feature>
<dbReference type="EMBL" id="CP002353">
    <property type="protein sequence ID" value="ADV64173.1"/>
    <property type="molecule type" value="Genomic_DNA"/>
</dbReference>
<dbReference type="InterPro" id="IPR011444">
    <property type="entry name" value="DUF1549"/>
</dbReference>
<name>E8QYJ0_ISOPI</name>
<feature type="domain" description="Cytochrome C Planctomycete-type" evidence="4">
    <location>
        <begin position="45"/>
        <end position="102"/>
    </location>
</feature>
<sequence>MNRLIRGIRRVGVVACAAFMAMTAEGRTEEVDYLTQVKPILESRCYACHGALKQNGQLRLDTAALAIKGGSSGPAIIEGNPEESELILRVSSEDPAERMPPEHEGAPLSPDQIDLLRRWIQAGAPHPEDEQPEADPRDHWAFRPITRPAVPTVLNPAWVRNPIDAFVAQRHEQLGLTPQPEASRVLLLRRLSLDLIGLPPTPEEIAAIQADQRPDWYERAVDRLLNDPRHGERWARHWMDIWRYSDWWGLGDQLRNSQKHLWHWRDWIIESLNNDVPYDEMIRQMLAADELYPNDLAKLRATGFLARNFYLFNRHQWMDETVEHVSKGLLGLTMNCARCHDHKYDPFPQISYYRLRAFFEPYHARLDLVPGETDLERDGIPRVFDAFPDEPTYRFIRGDERNPDKSQAVAPGVPKLLGPDLPEITPIALPVEAWQPQRRDWVIPAYIADATRKLARAKADLAAIQENLSLSEATLASGPQSPSSNPTKTPPVVAERFETIDPNRWRQFGGQWQWRDGQLEQTQDGPQRSILRLSGTVPRDFDATLRFTLLSGSQWRSIGLGFDVADIDPSQDATTDYHEQNVYVSANAGGPKIQASYNVAGQWHYPLGPAVRTLPIQLNHEYVLRVQVRDRWINAWINGVPVLACQTSQARRDGCFQIFTFDALARLHEFRLEALDPNVNLLDPQSPLLTGQPNLDAEEAHALQAVAEAAVATAQAELTAIQRRAEAWRAIWSEAPEDERRSRHALAIQAKREAAIAQAKQALAVAQREQLRASAENQEAVAKAVESAKEALAQAQAAAKAEVDPAENLDEFIGARWTPTRFLSTLTDDPAPTFSPQSTGRRAALARWITDPRHPLTARVAVNHLWNRHFGTPLVPTVFDFGRNGQPPTHPELLDWLASELIESGWRMNHLHRLIVQSATYRLASSAHGAESNRARDPDNLHLWRKTPIRMESQVVRDSLLALADQLDDQMGGPSIPSDQQADSKRRSIYFVHSNNERNLFLTMFDEAMVTDCYRREQSIVPQQALAMTNSRLVLDCSRPIAERITRFLVAQGQPASDEAFLHEAFLLILAVEPSDQERQDCLHALAEWRTLPEAGVDEAATNFARANLVWALLNHHDFITIR</sequence>
<dbReference type="OrthoDB" id="127107at2"/>
<dbReference type="KEGG" id="ipa:Isop_3616"/>
<dbReference type="GO" id="GO:0020037">
    <property type="term" value="F:heme binding"/>
    <property type="evidence" value="ECO:0007669"/>
    <property type="project" value="InterPro"/>
</dbReference>
<dbReference type="Pfam" id="PF07587">
    <property type="entry name" value="PSD1"/>
    <property type="match status" value="1"/>
</dbReference>